<name>D3TSR6_GLOMM</name>
<organism evidence="2">
    <name type="scientific">Glossina morsitans morsitans</name>
    <name type="common">Savannah tsetse fly</name>
    <dbReference type="NCBI Taxonomy" id="37546"/>
    <lineage>
        <taxon>Eukaryota</taxon>
        <taxon>Metazoa</taxon>
        <taxon>Ecdysozoa</taxon>
        <taxon>Arthropoda</taxon>
        <taxon>Hexapoda</taxon>
        <taxon>Insecta</taxon>
        <taxon>Pterygota</taxon>
        <taxon>Neoptera</taxon>
        <taxon>Endopterygota</taxon>
        <taxon>Diptera</taxon>
        <taxon>Brachycera</taxon>
        <taxon>Muscomorpha</taxon>
        <taxon>Hippoboscoidea</taxon>
        <taxon>Glossinidae</taxon>
        <taxon>Glossina</taxon>
    </lineage>
</organism>
<evidence type="ECO:0000256" key="1">
    <source>
        <dbReference type="SAM" id="Phobius"/>
    </source>
</evidence>
<dbReference type="EMBL" id="EZ424468">
    <property type="protein sequence ID" value="ADD20744.1"/>
    <property type="molecule type" value="mRNA"/>
</dbReference>
<keyword evidence="1" id="KW-1133">Transmembrane helix</keyword>
<feature type="transmembrane region" description="Helical" evidence="1">
    <location>
        <begin position="67"/>
        <end position="88"/>
    </location>
</feature>
<sequence>MISQIRNIIVLLALLLLLLLLLTKYIANLVCFYCIYYRKFFAFIFKGRINALLADIVVGGGREVVDFLLWFCVCVCVFFFVLFLPLFIHAEY</sequence>
<reference evidence="2" key="1">
    <citation type="journal article" date="2010" name="BMC Genomics">
        <title>An insight into the sialome of Glossina morsitans morsitans.</title>
        <authorList>
            <person name="Alves-Silva J."/>
            <person name="Ribeiro J.M."/>
            <person name="Van Den Abbeele J."/>
            <person name="Attardo G."/>
            <person name="Hao Z."/>
            <person name="Haines L.R."/>
            <person name="Soares M.B."/>
            <person name="Berriman M."/>
            <person name="Aksoy S."/>
            <person name="Lehane M.J."/>
        </authorList>
    </citation>
    <scope>NUCLEOTIDE SEQUENCE</scope>
    <source>
        <tissue evidence="2">Salivary gland</tissue>
    </source>
</reference>
<proteinExistence type="evidence at transcript level"/>
<protein>
    <submittedName>
        <fullName evidence="2">Hypothetical secreted protein</fullName>
    </submittedName>
</protein>
<dbReference type="AlphaFoldDB" id="D3TSR6"/>
<accession>D3TSR6</accession>
<keyword evidence="1" id="KW-0472">Membrane</keyword>
<evidence type="ECO:0000313" key="2">
    <source>
        <dbReference type="EMBL" id="ADD20744.1"/>
    </source>
</evidence>
<keyword evidence="1" id="KW-0812">Transmembrane</keyword>
<reference evidence="2" key="2">
    <citation type="submission" date="2010-01" db="EMBL/GenBank/DDBJ databases">
        <authorList>
            <consortium name="International Glossina Genome Initiative"/>
            <person name="da Silva J."/>
            <person name="Ribeiro J.M.C."/>
            <person name="Abbeele J.V."/>
            <person name="Attardo G."/>
            <person name="Hao Z."/>
            <person name="Haines L.R."/>
            <person name="Soares M.B."/>
            <person name="Berriman M."/>
            <person name="Aksoy S."/>
            <person name="Lehane M.J."/>
        </authorList>
    </citation>
    <scope>NUCLEOTIDE SEQUENCE</scope>
    <source>
        <tissue evidence="2">Salivary gland</tissue>
    </source>
</reference>